<evidence type="ECO:0000313" key="2">
    <source>
        <dbReference type="Proteomes" id="UP000217257"/>
    </source>
</evidence>
<dbReference type="EMBL" id="CP022098">
    <property type="protein sequence ID" value="ATB38878.1"/>
    <property type="molecule type" value="Genomic_DNA"/>
</dbReference>
<proteinExistence type="predicted"/>
<dbReference type="AlphaFoldDB" id="A0A250J5T5"/>
<protein>
    <submittedName>
        <fullName evidence="1">Lipoprotein</fullName>
    </submittedName>
</protein>
<dbReference type="InterPro" id="IPR011990">
    <property type="entry name" value="TPR-like_helical_dom_sf"/>
</dbReference>
<dbReference type="Proteomes" id="UP000217257">
    <property type="component" value="Chromosome"/>
</dbReference>
<gene>
    <name evidence="1" type="ORF">CYFUS_004313</name>
</gene>
<evidence type="ECO:0000313" key="1">
    <source>
        <dbReference type="EMBL" id="ATB38878.1"/>
    </source>
</evidence>
<reference evidence="1 2" key="1">
    <citation type="submission" date="2017-06" db="EMBL/GenBank/DDBJ databases">
        <title>Sequencing and comparative analysis of myxobacterial genomes.</title>
        <authorList>
            <person name="Rupp O."/>
            <person name="Goesmann A."/>
            <person name="Sogaard-Andersen L."/>
        </authorList>
    </citation>
    <scope>NUCLEOTIDE SEQUENCE [LARGE SCALE GENOMIC DNA]</scope>
    <source>
        <strain evidence="1 2">DSM 52655</strain>
    </source>
</reference>
<keyword evidence="1" id="KW-0449">Lipoprotein</keyword>
<dbReference type="KEGG" id="cfus:CYFUS_004313"/>
<dbReference type="InterPro" id="IPR011989">
    <property type="entry name" value="ARM-like"/>
</dbReference>
<name>A0A250J5T5_9BACT</name>
<organism evidence="1 2">
    <name type="scientific">Cystobacter fuscus</name>
    <dbReference type="NCBI Taxonomy" id="43"/>
    <lineage>
        <taxon>Bacteria</taxon>
        <taxon>Pseudomonadati</taxon>
        <taxon>Myxococcota</taxon>
        <taxon>Myxococcia</taxon>
        <taxon>Myxococcales</taxon>
        <taxon>Cystobacterineae</taxon>
        <taxon>Archangiaceae</taxon>
        <taxon>Cystobacter</taxon>
    </lineage>
</organism>
<dbReference type="InterPro" id="IPR016024">
    <property type="entry name" value="ARM-type_fold"/>
</dbReference>
<dbReference type="SUPFAM" id="SSF48371">
    <property type="entry name" value="ARM repeat"/>
    <property type="match status" value="1"/>
</dbReference>
<sequence>MLGWSRGVVKKTTQSSGQGPVCFSGRGWGGNAGGMRAFRALCLLWLLTGCGLPRAYERARTTDTVEAYREFLRQYPEGDEAEAVEVRIAELEFEEAKRLHSVVAYKRFIEAHPEDSHVRAARALLEGLRFNAARDEGTAAALRQFLGDHPDGAQREEAQRLLKAAELQEASSTRDPARMREYLLEAPDDPRRLEVESRLDDESFARAEGARELFAYLRDFPAGRYREQARVKLLGLEMEGLLFSGLLEEAQARVAAHPLGAKLEDFPARLARARAERAVLLQPDALIRSAQVEHYLRSIEDLSRALVAPDPMDRWQAAQELGQHVSVKVLEPLLEALRSGRNPLIRWRALESLETVLRALPRRVAEYEVAVRLEALREKAGSPELYLRTAVLLDLSGRVGEAAAEYQRAFLPEDPDPVVLRRWMDLREARHQAFSAAVAARQLSLWALRVAREESLSAEGGVPQAAARQLCAAARFARIASETLGRARAANTEFPEDLEGFGVTAAEALKLSEARLADAELLLRQQSPGARTCGDDAVRERLESAVAERRAALRSVGTRLPRLAPVLLEAARARDPSGDIRAEAERLLARPTP</sequence>
<dbReference type="Gene3D" id="1.25.10.10">
    <property type="entry name" value="Leucine-rich Repeat Variant"/>
    <property type="match status" value="1"/>
</dbReference>
<dbReference type="Gene3D" id="1.25.40.10">
    <property type="entry name" value="Tetratricopeptide repeat domain"/>
    <property type="match status" value="1"/>
</dbReference>
<accession>A0A250J5T5</accession>